<evidence type="ECO:0000313" key="1">
    <source>
        <dbReference type="EMBL" id="MBF4468848.1"/>
    </source>
</evidence>
<evidence type="ECO:0000313" key="2">
    <source>
        <dbReference type="Proteomes" id="UP000658733"/>
    </source>
</evidence>
<gene>
    <name evidence="1" type="ORF">ISP01_05520</name>
</gene>
<protein>
    <recommendedName>
        <fullName evidence="3">AbrB family transcriptional regulator</fullName>
    </recommendedName>
</protein>
<evidence type="ECO:0008006" key="3">
    <source>
        <dbReference type="Google" id="ProtNLM"/>
    </source>
</evidence>
<organism evidence="1 2">
    <name type="scientific">Methanobrevibacter arboriphilus</name>
    <dbReference type="NCBI Taxonomy" id="39441"/>
    <lineage>
        <taxon>Archaea</taxon>
        <taxon>Methanobacteriati</taxon>
        <taxon>Methanobacteriota</taxon>
        <taxon>Methanomada group</taxon>
        <taxon>Methanobacteria</taxon>
        <taxon>Methanobacteriales</taxon>
        <taxon>Methanobacteriaceae</taxon>
        <taxon>Methanobrevibacter</taxon>
    </lineage>
</organism>
<reference evidence="1" key="1">
    <citation type="submission" date="2020-10" db="EMBL/GenBank/DDBJ databases">
        <title>Dehalococcoides mccartyi of a TCE/Cr reducing biochatode.</title>
        <authorList>
            <person name="Matturro B."/>
        </authorList>
    </citation>
    <scope>NUCLEOTIDE SEQUENCE</scope>
    <source>
        <strain evidence="1">Bin4</strain>
    </source>
</reference>
<dbReference type="RefSeq" id="WP_278522954.1">
    <property type="nucleotide sequence ID" value="NZ_JADIIN010000043.1"/>
</dbReference>
<accession>A0A843AMV7</accession>
<name>A0A843AMV7_METAZ</name>
<comment type="caution">
    <text evidence="1">The sequence shown here is derived from an EMBL/GenBank/DDBJ whole genome shotgun (WGS) entry which is preliminary data.</text>
</comment>
<proteinExistence type="predicted"/>
<dbReference type="EMBL" id="JADIIN010000043">
    <property type="protein sequence ID" value="MBF4468848.1"/>
    <property type="molecule type" value="Genomic_DNA"/>
</dbReference>
<dbReference type="AlphaFoldDB" id="A0A843AMV7"/>
<dbReference type="Proteomes" id="UP000658733">
    <property type="component" value="Unassembled WGS sequence"/>
</dbReference>
<sequence>MRIKRKTKLTQNKSSLSTTFPAPMAELLGKNAGDYIEWDLDIDKKGNKTLVINLD</sequence>